<accession>A0A8J3LLY7</accession>
<comment type="caution">
    <text evidence="3">The sequence shown here is derived from an EMBL/GenBank/DDBJ whole genome shotgun (WGS) entry which is preliminary data.</text>
</comment>
<organism evidence="3 4">
    <name type="scientific">Planosporangium flavigriseum</name>
    <dbReference type="NCBI Taxonomy" id="373681"/>
    <lineage>
        <taxon>Bacteria</taxon>
        <taxon>Bacillati</taxon>
        <taxon>Actinomycetota</taxon>
        <taxon>Actinomycetes</taxon>
        <taxon>Micromonosporales</taxon>
        <taxon>Micromonosporaceae</taxon>
        <taxon>Planosporangium</taxon>
    </lineage>
</organism>
<keyword evidence="4" id="KW-1185">Reference proteome</keyword>
<name>A0A8J3LLY7_9ACTN</name>
<sequence length="331" mass="36724">MTLADVTRAGVLAAIEEFDHGGREAFLRSTGFGRSRAYYLQHDGRLYDSKAITGYAHGVSTGTALGPTDFSGGDKTVAQRLEALGFTVRYLPNPEWTRDEIILACELVKANSWERVDASDSRAKALSELLQSPAIHPVDQRNPDFRNPAGVALKTRNIASTHPDYRGRPTNGNRLNKEVLNDFLADPTKMHAMAARIRELLASGAVVATDVPDPDLDDVAAREGGVALRAHLRYERDPKLRRHKIADAKRRGVPIACEACGFDFARTYGPRGLDYIECHHRTPLHVTGETDTRLSDLALICSNCHRMIHRIKPWLTVEKLRDLIDAQQLSI</sequence>
<keyword evidence="3" id="KW-0378">Hydrolase</keyword>
<evidence type="ECO:0000313" key="3">
    <source>
        <dbReference type="EMBL" id="GIG75177.1"/>
    </source>
</evidence>
<feature type="domain" description="ScoMcrA-like N-terminal head" evidence="2">
    <location>
        <begin position="5"/>
        <end position="89"/>
    </location>
</feature>
<gene>
    <name evidence="3" type="ORF">Pfl04_35810</name>
</gene>
<dbReference type="Pfam" id="PF26345">
    <property type="entry name" value="ScoMcrA_N"/>
    <property type="match status" value="1"/>
</dbReference>
<evidence type="ECO:0000259" key="2">
    <source>
        <dbReference type="Pfam" id="PF26345"/>
    </source>
</evidence>
<protein>
    <submittedName>
        <fullName evidence="3">HNH endonuclease</fullName>
    </submittedName>
</protein>
<dbReference type="InterPro" id="IPR058807">
    <property type="entry name" value="ScoMcrA_N"/>
</dbReference>
<dbReference type="Proteomes" id="UP000653674">
    <property type="component" value="Unassembled WGS sequence"/>
</dbReference>
<dbReference type="EMBL" id="BONU01000027">
    <property type="protein sequence ID" value="GIG75177.1"/>
    <property type="molecule type" value="Genomic_DNA"/>
</dbReference>
<dbReference type="AlphaFoldDB" id="A0A8J3LLY7"/>
<feature type="domain" description="HNH" evidence="1">
    <location>
        <begin position="257"/>
        <end position="309"/>
    </location>
</feature>
<evidence type="ECO:0000259" key="1">
    <source>
        <dbReference type="Pfam" id="PF01844"/>
    </source>
</evidence>
<dbReference type="Pfam" id="PF01844">
    <property type="entry name" value="HNH"/>
    <property type="match status" value="1"/>
</dbReference>
<dbReference type="GO" id="GO:0003676">
    <property type="term" value="F:nucleic acid binding"/>
    <property type="evidence" value="ECO:0007669"/>
    <property type="project" value="InterPro"/>
</dbReference>
<dbReference type="GO" id="GO:0008270">
    <property type="term" value="F:zinc ion binding"/>
    <property type="evidence" value="ECO:0007669"/>
    <property type="project" value="InterPro"/>
</dbReference>
<reference evidence="3" key="1">
    <citation type="submission" date="2021-01" db="EMBL/GenBank/DDBJ databases">
        <title>Whole genome shotgun sequence of Planosporangium flavigriseum NBRC 105377.</title>
        <authorList>
            <person name="Komaki H."/>
            <person name="Tamura T."/>
        </authorList>
    </citation>
    <scope>NUCLEOTIDE SEQUENCE</scope>
    <source>
        <strain evidence="3">NBRC 105377</strain>
    </source>
</reference>
<dbReference type="GO" id="GO:0004519">
    <property type="term" value="F:endonuclease activity"/>
    <property type="evidence" value="ECO:0007669"/>
    <property type="project" value="UniProtKB-KW"/>
</dbReference>
<dbReference type="RefSeq" id="WP_203981440.1">
    <property type="nucleotide sequence ID" value="NZ_BAAAQJ010000007.1"/>
</dbReference>
<keyword evidence="3" id="KW-0540">Nuclease</keyword>
<keyword evidence="3" id="KW-0255">Endonuclease</keyword>
<evidence type="ECO:0000313" key="4">
    <source>
        <dbReference type="Proteomes" id="UP000653674"/>
    </source>
</evidence>
<proteinExistence type="predicted"/>
<dbReference type="InterPro" id="IPR002711">
    <property type="entry name" value="HNH"/>
</dbReference>